<dbReference type="EMBL" id="BTRK01000002">
    <property type="protein sequence ID" value="GMR34702.1"/>
    <property type="molecule type" value="Genomic_DNA"/>
</dbReference>
<proteinExistence type="predicted"/>
<dbReference type="CDD" id="cd00037">
    <property type="entry name" value="CLECT"/>
    <property type="match status" value="1"/>
</dbReference>
<comment type="caution">
    <text evidence="4">The sequence shown here is derived from an EMBL/GenBank/DDBJ whole genome shotgun (WGS) entry which is preliminary data.</text>
</comment>
<protein>
    <recommendedName>
        <fullName evidence="3">C-type lectin domain-containing protein</fullName>
    </recommendedName>
</protein>
<dbReference type="SUPFAM" id="SSF56436">
    <property type="entry name" value="C-type lectin-like"/>
    <property type="match status" value="1"/>
</dbReference>
<feature type="domain" description="C-type lectin" evidence="3">
    <location>
        <begin position="24"/>
        <end position="94"/>
    </location>
</feature>
<gene>
    <name evidence="4" type="ORF">PMAYCL1PPCAC_04897</name>
</gene>
<feature type="compositionally biased region" description="Acidic residues" evidence="2">
    <location>
        <begin position="10"/>
        <end position="20"/>
    </location>
</feature>
<dbReference type="AlphaFoldDB" id="A0AAN4Z566"/>
<keyword evidence="1" id="KW-1015">Disulfide bond</keyword>
<dbReference type="InterPro" id="IPR016186">
    <property type="entry name" value="C-type_lectin-like/link_sf"/>
</dbReference>
<dbReference type="InterPro" id="IPR016187">
    <property type="entry name" value="CTDL_fold"/>
</dbReference>
<reference evidence="5" key="1">
    <citation type="submission" date="2022-10" db="EMBL/GenBank/DDBJ databases">
        <title>Genome assembly of Pristionchus species.</title>
        <authorList>
            <person name="Yoshida K."/>
            <person name="Sommer R.J."/>
        </authorList>
    </citation>
    <scope>NUCLEOTIDE SEQUENCE [LARGE SCALE GENOMIC DNA]</scope>
    <source>
        <strain evidence="5">RS5460</strain>
    </source>
</reference>
<evidence type="ECO:0000313" key="4">
    <source>
        <dbReference type="EMBL" id="GMR34702.1"/>
    </source>
</evidence>
<dbReference type="Gene3D" id="3.10.100.10">
    <property type="entry name" value="Mannose-Binding Protein A, subunit A"/>
    <property type="match status" value="1"/>
</dbReference>
<organism evidence="4 5">
    <name type="scientific">Pristionchus mayeri</name>
    <dbReference type="NCBI Taxonomy" id="1317129"/>
    <lineage>
        <taxon>Eukaryota</taxon>
        <taxon>Metazoa</taxon>
        <taxon>Ecdysozoa</taxon>
        <taxon>Nematoda</taxon>
        <taxon>Chromadorea</taxon>
        <taxon>Rhabditida</taxon>
        <taxon>Rhabditina</taxon>
        <taxon>Diplogasteromorpha</taxon>
        <taxon>Diplogasteroidea</taxon>
        <taxon>Neodiplogasteridae</taxon>
        <taxon>Pristionchus</taxon>
    </lineage>
</organism>
<name>A0AAN4Z566_9BILA</name>
<dbReference type="Proteomes" id="UP001328107">
    <property type="component" value="Unassembled WGS sequence"/>
</dbReference>
<dbReference type="PROSITE" id="PS50041">
    <property type="entry name" value="C_TYPE_LECTIN_2"/>
    <property type="match status" value="1"/>
</dbReference>
<dbReference type="PANTHER" id="PTHR22991:SF40">
    <property type="entry name" value="PROTEIN CBG13490"/>
    <property type="match status" value="1"/>
</dbReference>
<evidence type="ECO:0000256" key="2">
    <source>
        <dbReference type="SAM" id="MobiDB-lite"/>
    </source>
</evidence>
<evidence type="ECO:0000313" key="5">
    <source>
        <dbReference type="Proteomes" id="UP001328107"/>
    </source>
</evidence>
<dbReference type="InterPro" id="IPR001304">
    <property type="entry name" value="C-type_lectin-like"/>
</dbReference>
<evidence type="ECO:0000256" key="1">
    <source>
        <dbReference type="ARBA" id="ARBA00023157"/>
    </source>
</evidence>
<feature type="region of interest" description="Disordered" evidence="2">
    <location>
        <begin position="1"/>
        <end position="20"/>
    </location>
</feature>
<evidence type="ECO:0000259" key="3">
    <source>
        <dbReference type="PROSITE" id="PS50041"/>
    </source>
</evidence>
<dbReference type="PANTHER" id="PTHR22991">
    <property type="entry name" value="PROTEIN CBG13490"/>
    <property type="match status" value="1"/>
</dbReference>
<accession>A0AAN4Z566</accession>
<keyword evidence="5" id="KW-1185">Reference proteome</keyword>
<dbReference type="Pfam" id="PF00059">
    <property type="entry name" value="Lectin_C"/>
    <property type="match status" value="1"/>
</dbReference>
<sequence>MKMLPPLSPPDEDQECSDFSDDAEEGICYQVGAEPARWMEAHFACMGYSGTIASIHNTQENSFIRRLAVSKGQVNGVFLGASIVGKNDNFSWTDRPGTTRTSILASPLLEQAVV</sequence>
<dbReference type="InterPro" id="IPR050976">
    <property type="entry name" value="Snaclec"/>
</dbReference>